<accession>A0A1G7TDH9</accession>
<feature type="transmembrane region" description="Helical" evidence="1">
    <location>
        <begin position="12"/>
        <end position="30"/>
    </location>
</feature>
<dbReference type="OrthoDB" id="1787419at2"/>
<dbReference type="EMBL" id="FNCP01000002">
    <property type="protein sequence ID" value="SDG33376.1"/>
    <property type="molecule type" value="Genomic_DNA"/>
</dbReference>
<keyword evidence="1" id="KW-1133">Transmembrane helix</keyword>
<dbReference type="AlphaFoldDB" id="A0A1G7TDH9"/>
<feature type="transmembrane region" description="Helical" evidence="1">
    <location>
        <begin position="42"/>
        <end position="72"/>
    </location>
</feature>
<gene>
    <name evidence="2" type="ORF">SAMN05443529_102197</name>
</gene>
<dbReference type="STRING" id="1121419.SAMN05443529_102197"/>
<keyword evidence="1" id="KW-0472">Membrane</keyword>
<keyword evidence="1" id="KW-0812">Transmembrane</keyword>
<reference evidence="3" key="1">
    <citation type="submission" date="2016-10" db="EMBL/GenBank/DDBJ databases">
        <authorList>
            <person name="Varghese N."/>
            <person name="Submissions S."/>
        </authorList>
    </citation>
    <scope>NUCLEOTIDE SEQUENCE [LARGE SCALE GENOMIC DNA]</scope>
    <source>
        <strain evidence="3">DSM 8344</strain>
    </source>
</reference>
<keyword evidence="3" id="KW-1185">Reference proteome</keyword>
<name>A0A1G7TDH9_9FIRM</name>
<evidence type="ECO:0000313" key="2">
    <source>
        <dbReference type="EMBL" id="SDG33376.1"/>
    </source>
</evidence>
<dbReference type="Proteomes" id="UP000198656">
    <property type="component" value="Unassembled WGS sequence"/>
</dbReference>
<proteinExistence type="predicted"/>
<dbReference type="RefSeq" id="WP_092329552.1">
    <property type="nucleotide sequence ID" value="NZ_FNCP01000002.1"/>
</dbReference>
<evidence type="ECO:0000256" key="1">
    <source>
        <dbReference type="SAM" id="Phobius"/>
    </source>
</evidence>
<sequence length="76" mass="8053">MSGAAKTSSLKTIVYLGLSICAYVLIFFNIDQLNGFYLSKGIIPAVCLLGTVIGIAFLYGTAISHTLSILGLESKH</sequence>
<protein>
    <submittedName>
        <fullName evidence="2">Uncharacterized protein</fullName>
    </submittedName>
</protein>
<organism evidence="2 3">
    <name type="scientific">Desulfosporosinus hippei DSM 8344</name>
    <dbReference type="NCBI Taxonomy" id="1121419"/>
    <lineage>
        <taxon>Bacteria</taxon>
        <taxon>Bacillati</taxon>
        <taxon>Bacillota</taxon>
        <taxon>Clostridia</taxon>
        <taxon>Eubacteriales</taxon>
        <taxon>Desulfitobacteriaceae</taxon>
        <taxon>Desulfosporosinus</taxon>
    </lineage>
</organism>
<evidence type="ECO:0000313" key="3">
    <source>
        <dbReference type="Proteomes" id="UP000198656"/>
    </source>
</evidence>